<keyword evidence="2" id="KW-1185">Reference proteome</keyword>
<reference evidence="1 2" key="1">
    <citation type="submission" date="2020-04" db="EMBL/GenBank/DDBJ databases">
        <title>Draft Genome Sequence of Streptomyces morookaense DSM 40503, an 8-azaguanine-producing strain.</title>
        <authorList>
            <person name="Qi J."/>
            <person name="Gao J.-M."/>
        </authorList>
    </citation>
    <scope>NUCLEOTIDE SEQUENCE [LARGE SCALE GENOMIC DNA]</scope>
    <source>
        <strain evidence="1 2">DSM 40503</strain>
    </source>
</reference>
<evidence type="ECO:0000313" key="1">
    <source>
        <dbReference type="EMBL" id="NVK76066.1"/>
    </source>
</evidence>
<comment type="caution">
    <text evidence="1">The sequence shown here is derived from an EMBL/GenBank/DDBJ whole genome shotgun (WGS) entry which is preliminary data.</text>
</comment>
<dbReference type="EMBL" id="JABBXF010000001">
    <property type="protein sequence ID" value="NVK76066.1"/>
    <property type="molecule type" value="Genomic_DNA"/>
</dbReference>
<name>A0A7Y7E583_STRMO</name>
<protein>
    <submittedName>
        <fullName evidence="1">Uncharacterized protein</fullName>
    </submittedName>
</protein>
<proteinExistence type="predicted"/>
<evidence type="ECO:0000313" key="2">
    <source>
        <dbReference type="Proteomes" id="UP000587462"/>
    </source>
</evidence>
<accession>A0A7Y7E583</accession>
<gene>
    <name evidence="1" type="ORF">HG542_00155</name>
</gene>
<sequence length="126" mass="14365">MRDAIARALLWVLRLLLPAHGRHDGRRCTPAMVPVSTAPAPVPTPPTQSPYVICGGHKPIPPHHLARYILPPDTRPLVPRYLVAWERELERRQQRERRRAIEAMWEGRDYPYSYPGALFTAMAVTA</sequence>
<dbReference type="Proteomes" id="UP000587462">
    <property type="component" value="Unassembled WGS sequence"/>
</dbReference>
<organism evidence="1 2">
    <name type="scientific">Streptomyces morookaense</name>
    <name type="common">Streptoverticillium morookaense</name>
    <dbReference type="NCBI Taxonomy" id="1970"/>
    <lineage>
        <taxon>Bacteria</taxon>
        <taxon>Bacillati</taxon>
        <taxon>Actinomycetota</taxon>
        <taxon>Actinomycetes</taxon>
        <taxon>Kitasatosporales</taxon>
        <taxon>Streptomycetaceae</taxon>
        <taxon>Streptomyces</taxon>
    </lineage>
</organism>
<dbReference type="RefSeq" id="WP_171077843.1">
    <property type="nucleotide sequence ID" value="NZ_BNBU01000007.1"/>
</dbReference>
<dbReference type="AlphaFoldDB" id="A0A7Y7E583"/>